<proteinExistence type="predicted"/>
<protein>
    <submittedName>
        <fullName evidence="1">Uncharacterized protein</fullName>
    </submittedName>
</protein>
<evidence type="ECO:0000313" key="2">
    <source>
        <dbReference type="Proteomes" id="UP000046155"/>
    </source>
</evidence>
<gene>
    <name evidence="1" type="ORF">SSCH_1630005</name>
</gene>
<evidence type="ECO:0000313" key="1">
    <source>
        <dbReference type="EMBL" id="CEO88245.1"/>
    </source>
</evidence>
<accession>A0A0B7MDX3</accession>
<reference evidence="2" key="1">
    <citation type="submission" date="2015-01" db="EMBL/GenBank/DDBJ databases">
        <authorList>
            <person name="Manzoor Shahid"/>
            <person name="Zubair Saima"/>
        </authorList>
    </citation>
    <scope>NUCLEOTIDE SEQUENCE [LARGE SCALE GENOMIC DNA]</scope>
    <source>
        <strain evidence="2">Sp3</strain>
    </source>
</reference>
<dbReference type="AlphaFoldDB" id="A0A0B7MDX3"/>
<dbReference type="EMBL" id="CDRZ01000072">
    <property type="protein sequence ID" value="CEO88245.1"/>
    <property type="molecule type" value="Genomic_DNA"/>
</dbReference>
<dbReference type="Proteomes" id="UP000046155">
    <property type="component" value="Unassembled WGS sequence"/>
</dbReference>
<organism evidence="1 2">
    <name type="scientific">Syntrophaceticus schinkii</name>
    <dbReference type="NCBI Taxonomy" id="499207"/>
    <lineage>
        <taxon>Bacteria</taxon>
        <taxon>Bacillati</taxon>
        <taxon>Bacillota</taxon>
        <taxon>Clostridia</taxon>
        <taxon>Thermoanaerobacterales</taxon>
        <taxon>Thermoanaerobacterales Family III. Incertae Sedis</taxon>
        <taxon>Syntrophaceticus</taxon>
    </lineage>
</organism>
<sequence length="84" mass="9965">MRQQNMVPTLIRLGKEHSRLFWEERGIDYIPNKPLKLISGDVFWDKEQCCWCYTKRRIPMRFNDPQIIGIAAEGVPKSNKKSTR</sequence>
<name>A0A0B7MDX3_9FIRM</name>
<keyword evidence="2" id="KW-1185">Reference proteome</keyword>